<feature type="binding site" evidence="6">
    <location>
        <position position="166"/>
    </location>
    <ligand>
        <name>substrate</name>
    </ligand>
</feature>
<proteinExistence type="inferred from homology"/>
<evidence type="ECO:0000256" key="2">
    <source>
        <dbReference type="ARBA" id="ARBA00011881"/>
    </source>
</evidence>
<evidence type="ECO:0000256" key="3">
    <source>
        <dbReference type="ARBA" id="ARBA00012918"/>
    </source>
</evidence>
<dbReference type="Proteomes" id="UP000241167">
    <property type="component" value="Unassembled WGS sequence"/>
</dbReference>
<accession>A0A2P7QZ25</accession>
<comment type="caution">
    <text evidence="7">The sequence shown here is derived from an EMBL/GenBank/DDBJ whole genome shotgun (WGS) entry which is preliminary data.</text>
</comment>
<comment type="similarity">
    <text evidence="1 6">Belongs to the glutaminase family.</text>
</comment>
<evidence type="ECO:0000256" key="5">
    <source>
        <dbReference type="ARBA" id="ARBA00049534"/>
    </source>
</evidence>
<dbReference type="RefSeq" id="WP_106511242.1">
    <property type="nucleotide sequence ID" value="NZ_PXYI01000001.1"/>
</dbReference>
<gene>
    <name evidence="6" type="primary">glsA</name>
    <name evidence="7" type="ORF">C7I55_02245</name>
</gene>
<dbReference type="InterPro" id="IPR012338">
    <property type="entry name" value="Beta-lactam/transpept-like"/>
</dbReference>
<dbReference type="AlphaFoldDB" id="A0A2P7QZ25"/>
<dbReference type="InterPro" id="IPR015868">
    <property type="entry name" value="Glutaminase"/>
</dbReference>
<evidence type="ECO:0000256" key="4">
    <source>
        <dbReference type="ARBA" id="ARBA00022801"/>
    </source>
</evidence>
<reference evidence="7 8" key="1">
    <citation type="submission" date="2018-03" db="EMBL/GenBank/DDBJ databases">
        <title>The draft genome of Sphingosinicella sp. GL-C-18.</title>
        <authorList>
            <person name="Liu L."/>
            <person name="Li L."/>
            <person name="Liang L."/>
            <person name="Zhang X."/>
            <person name="Wang T."/>
        </authorList>
    </citation>
    <scope>NUCLEOTIDE SEQUENCE [LARGE SCALE GENOMIC DNA]</scope>
    <source>
        <strain evidence="7 8">GL-C-18</strain>
    </source>
</reference>
<feature type="binding site" evidence="6">
    <location>
        <position position="260"/>
    </location>
    <ligand>
        <name>substrate</name>
    </ligand>
</feature>
<dbReference type="PANTHER" id="PTHR12544">
    <property type="entry name" value="GLUTAMINASE"/>
    <property type="match status" value="1"/>
</dbReference>
<dbReference type="GO" id="GO:0004359">
    <property type="term" value="F:glutaminase activity"/>
    <property type="evidence" value="ECO:0007669"/>
    <property type="project" value="UniProtKB-UniRule"/>
</dbReference>
<feature type="binding site" evidence="6">
    <location>
        <position position="242"/>
    </location>
    <ligand>
        <name>substrate</name>
    </ligand>
</feature>
<dbReference type="GO" id="GO:0006543">
    <property type="term" value="P:L-glutamine catabolic process"/>
    <property type="evidence" value="ECO:0007669"/>
    <property type="project" value="TreeGrafter"/>
</dbReference>
<dbReference type="Pfam" id="PF04960">
    <property type="entry name" value="Glutaminase"/>
    <property type="match status" value="1"/>
</dbReference>
<feature type="binding site" evidence="6">
    <location>
        <position position="63"/>
    </location>
    <ligand>
        <name>substrate</name>
    </ligand>
</feature>
<evidence type="ECO:0000256" key="6">
    <source>
        <dbReference type="HAMAP-Rule" id="MF_00313"/>
    </source>
</evidence>
<evidence type="ECO:0000313" key="7">
    <source>
        <dbReference type="EMBL" id="PSJ43222.1"/>
    </source>
</evidence>
<sequence>MDYQALVDDIVGDVHAYRGSGKVASYIPALAEADAHSFGLAIALADGSTYVAGEGDETFTIQSISYVFSLALALHHVKSALWNHVGREPAGSPVNSIIQLEIEKGKPRNPLTSSGALVVCDQLIGRRGREEACSELLQFLRERAGAGEIGIDETIAMSESRAGAFNRSLAHFIAAFGNLKNPPEEVLSLYYRQCSVAMSCRQLAQAALFLAFDGHDPVKGDVVCTPSRARRINALMLTSGHYDNSGDFAFRVGLPGKSAVSGAILAIVPRTGVVCVWSPGLNDAGTSLVGAVALERLVERTGWSIFV</sequence>
<feature type="binding site" evidence="6">
    <location>
        <position position="190"/>
    </location>
    <ligand>
        <name>substrate</name>
    </ligand>
</feature>
<dbReference type="NCBIfam" id="TIGR03814">
    <property type="entry name" value="Gln_ase"/>
    <property type="match status" value="1"/>
</dbReference>
<dbReference type="OrthoDB" id="9788822at2"/>
<keyword evidence="6" id="KW-0007">Acetylation</keyword>
<dbReference type="SUPFAM" id="SSF56601">
    <property type="entry name" value="beta-lactamase/transpeptidase-like"/>
    <property type="match status" value="1"/>
</dbReference>
<dbReference type="PANTHER" id="PTHR12544:SF29">
    <property type="entry name" value="GLUTAMINASE"/>
    <property type="match status" value="1"/>
</dbReference>
<dbReference type="Gene3D" id="3.40.710.10">
    <property type="entry name" value="DD-peptidase/beta-lactamase superfamily"/>
    <property type="match status" value="1"/>
</dbReference>
<name>A0A2P7QZ25_9SPHN</name>
<dbReference type="EMBL" id="PXYI01000001">
    <property type="protein sequence ID" value="PSJ43222.1"/>
    <property type="molecule type" value="Genomic_DNA"/>
</dbReference>
<organism evidence="7 8">
    <name type="scientific">Allosphingosinicella deserti</name>
    <dbReference type="NCBI Taxonomy" id="2116704"/>
    <lineage>
        <taxon>Bacteria</taxon>
        <taxon>Pseudomonadati</taxon>
        <taxon>Pseudomonadota</taxon>
        <taxon>Alphaproteobacteria</taxon>
        <taxon>Sphingomonadales</taxon>
        <taxon>Sphingomonadaceae</taxon>
        <taxon>Allosphingosinicella</taxon>
    </lineage>
</organism>
<comment type="subunit">
    <text evidence="2 6">Homotetramer.</text>
</comment>
<dbReference type="NCBIfam" id="NF002133">
    <property type="entry name" value="PRK00971.1-2"/>
    <property type="match status" value="1"/>
</dbReference>
<dbReference type="FunFam" id="3.40.710.10:FF:000005">
    <property type="entry name" value="Glutaminase"/>
    <property type="match status" value="1"/>
</dbReference>
<feature type="binding site" evidence="6">
    <location>
        <position position="159"/>
    </location>
    <ligand>
        <name>substrate</name>
    </ligand>
</feature>
<comment type="caution">
    <text evidence="6">Lacks conserved residue(s) required for the propagation of feature annotation.</text>
</comment>
<protein>
    <recommendedName>
        <fullName evidence="3 6">Glutaminase</fullName>
        <ecNumber evidence="3 6">3.5.1.2</ecNumber>
    </recommendedName>
</protein>
<comment type="catalytic activity">
    <reaction evidence="5 6">
        <text>L-glutamine + H2O = L-glutamate + NH4(+)</text>
        <dbReference type="Rhea" id="RHEA:15889"/>
        <dbReference type="ChEBI" id="CHEBI:15377"/>
        <dbReference type="ChEBI" id="CHEBI:28938"/>
        <dbReference type="ChEBI" id="CHEBI:29985"/>
        <dbReference type="ChEBI" id="CHEBI:58359"/>
        <dbReference type="EC" id="3.5.1.2"/>
    </reaction>
</comment>
<evidence type="ECO:0000313" key="8">
    <source>
        <dbReference type="Proteomes" id="UP000241167"/>
    </source>
</evidence>
<dbReference type="EC" id="3.5.1.2" evidence="3 6"/>
<evidence type="ECO:0000256" key="1">
    <source>
        <dbReference type="ARBA" id="ARBA00011076"/>
    </source>
</evidence>
<dbReference type="GO" id="GO:0006537">
    <property type="term" value="P:glutamate biosynthetic process"/>
    <property type="evidence" value="ECO:0007669"/>
    <property type="project" value="TreeGrafter"/>
</dbReference>
<dbReference type="HAMAP" id="MF_00313">
    <property type="entry name" value="Glutaminase"/>
    <property type="match status" value="1"/>
</dbReference>
<keyword evidence="8" id="KW-1185">Reference proteome</keyword>
<keyword evidence="4 6" id="KW-0378">Hydrolase</keyword>